<evidence type="ECO:0000313" key="10">
    <source>
        <dbReference type="EnsemblMetazoa" id="ASIC007490-PA"/>
    </source>
</evidence>
<dbReference type="PANTHER" id="PTHR42643">
    <property type="entry name" value="IONOTROPIC RECEPTOR 20A-RELATED"/>
    <property type="match status" value="1"/>
</dbReference>
<evidence type="ECO:0000313" key="11">
    <source>
        <dbReference type="Proteomes" id="UP000030765"/>
    </source>
</evidence>
<evidence type="ECO:0000256" key="7">
    <source>
        <dbReference type="ARBA" id="ARBA00023180"/>
    </source>
</evidence>
<protein>
    <submittedName>
        <fullName evidence="9 10">Uncharacterized protein</fullName>
    </submittedName>
</protein>
<keyword evidence="5 8" id="KW-0472">Membrane</keyword>
<dbReference type="VEuPathDB" id="VectorBase:ASIC007490"/>
<dbReference type="AlphaFoldDB" id="A0A084VPW7"/>
<reference evidence="10" key="2">
    <citation type="submission" date="2020-05" db="UniProtKB">
        <authorList>
            <consortium name="EnsemblMetazoa"/>
        </authorList>
    </citation>
    <scope>IDENTIFICATION</scope>
</reference>
<keyword evidence="11" id="KW-1185">Reference proteome</keyword>
<dbReference type="InterPro" id="IPR052192">
    <property type="entry name" value="Insect_Ionotropic_Sensory_Rcpt"/>
</dbReference>
<dbReference type="GO" id="GO:0005886">
    <property type="term" value="C:plasma membrane"/>
    <property type="evidence" value="ECO:0007669"/>
    <property type="project" value="UniProtKB-SubCell"/>
</dbReference>
<organism evidence="9">
    <name type="scientific">Anopheles sinensis</name>
    <name type="common">Mosquito</name>
    <dbReference type="NCBI Taxonomy" id="74873"/>
    <lineage>
        <taxon>Eukaryota</taxon>
        <taxon>Metazoa</taxon>
        <taxon>Ecdysozoa</taxon>
        <taxon>Arthropoda</taxon>
        <taxon>Hexapoda</taxon>
        <taxon>Insecta</taxon>
        <taxon>Pterygota</taxon>
        <taxon>Neoptera</taxon>
        <taxon>Endopterygota</taxon>
        <taxon>Diptera</taxon>
        <taxon>Nematocera</taxon>
        <taxon>Culicoidea</taxon>
        <taxon>Culicidae</taxon>
        <taxon>Anophelinae</taxon>
        <taxon>Anopheles</taxon>
    </lineage>
</organism>
<keyword evidence="2" id="KW-1003">Cell membrane</keyword>
<keyword evidence="6" id="KW-0675">Receptor</keyword>
<keyword evidence="7" id="KW-0325">Glycoprotein</keyword>
<dbReference type="EMBL" id="KE525001">
    <property type="protein sequence ID" value="KFB40011.1"/>
    <property type="molecule type" value="Genomic_DNA"/>
</dbReference>
<evidence type="ECO:0000256" key="1">
    <source>
        <dbReference type="ARBA" id="ARBA00004651"/>
    </source>
</evidence>
<dbReference type="EMBL" id="ATLV01015056">
    <property type="status" value="NOT_ANNOTATED_CDS"/>
    <property type="molecule type" value="Genomic_DNA"/>
</dbReference>
<sequence>MDMYLTRRGCNEAMNLPQVPLQHRSKYHLLMPRVQRINYNLQFLKPYQPAVWYMFFALTIIAAILNWIFWKQLELNIIMVIVFGDGEKSSRFTALLVVAIQIFKFILLEAYLGQVTSFMVLLRYQEDPQTLEQFFESDTLLNEPIIFDKFISTLSGDLPVRMRKKLIGTRASNYTFFYEPGHAYIVTEYAADMIRNHRSYESLFNSSHFYILNEPLLEIQMCYFFCMWSKFEAKFVEYLGQLYANGVILKIMSEAWRLARKRSEVNVTSVLLFSDLVPVFYFLCYGWILGIVFLVVELTVDKISREVKLLKRFKNSVVPFYEE</sequence>
<evidence type="ECO:0000256" key="6">
    <source>
        <dbReference type="ARBA" id="ARBA00023170"/>
    </source>
</evidence>
<comment type="subcellular location">
    <subcellularLocation>
        <location evidence="1">Cell membrane</location>
        <topology evidence="1">Multi-pass membrane protein</topology>
    </subcellularLocation>
</comment>
<evidence type="ECO:0000256" key="8">
    <source>
        <dbReference type="SAM" id="Phobius"/>
    </source>
</evidence>
<feature type="transmembrane region" description="Helical" evidence="8">
    <location>
        <begin position="91"/>
        <end position="112"/>
    </location>
</feature>
<dbReference type="VEuPathDB" id="VectorBase:ASIS022181"/>
<evidence type="ECO:0000256" key="4">
    <source>
        <dbReference type="ARBA" id="ARBA00022989"/>
    </source>
</evidence>
<dbReference type="EnsemblMetazoa" id="ASIC007490-RA">
    <property type="protein sequence ID" value="ASIC007490-PA"/>
    <property type="gene ID" value="ASIC007490"/>
</dbReference>
<keyword evidence="4 8" id="KW-1133">Transmembrane helix</keyword>
<accession>A0A084VPW7</accession>
<dbReference type="Proteomes" id="UP000030765">
    <property type="component" value="Unassembled WGS sequence"/>
</dbReference>
<dbReference type="OMA" id="MIRNHRS"/>
<proteinExistence type="predicted"/>
<name>A0A084VPW7_ANOSI</name>
<feature type="transmembrane region" description="Helical" evidence="8">
    <location>
        <begin position="279"/>
        <end position="300"/>
    </location>
</feature>
<dbReference type="STRING" id="74873.A0A084VPW7"/>
<dbReference type="OrthoDB" id="7742415at2759"/>
<evidence type="ECO:0000313" key="9">
    <source>
        <dbReference type="EMBL" id="KFB40011.1"/>
    </source>
</evidence>
<feature type="transmembrane region" description="Helical" evidence="8">
    <location>
        <begin position="50"/>
        <end position="70"/>
    </location>
</feature>
<evidence type="ECO:0000256" key="5">
    <source>
        <dbReference type="ARBA" id="ARBA00023136"/>
    </source>
</evidence>
<gene>
    <name evidence="9" type="ORF">ZHAS_00007490</name>
</gene>
<dbReference type="PANTHER" id="PTHR42643:SF41">
    <property type="entry name" value="IONOTROPIC RECEPTOR 20A-RELATED"/>
    <property type="match status" value="1"/>
</dbReference>
<evidence type="ECO:0000256" key="3">
    <source>
        <dbReference type="ARBA" id="ARBA00022692"/>
    </source>
</evidence>
<reference evidence="9 11" key="1">
    <citation type="journal article" date="2014" name="BMC Genomics">
        <title>Genome sequence of Anopheles sinensis provides insight into genetics basis of mosquito competence for malaria parasites.</title>
        <authorList>
            <person name="Zhou D."/>
            <person name="Zhang D."/>
            <person name="Ding G."/>
            <person name="Shi L."/>
            <person name="Hou Q."/>
            <person name="Ye Y."/>
            <person name="Xu Y."/>
            <person name="Zhou H."/>
            <person name="Xiong C."/>
            <person name="Li S."/>
            <person name="Yu J."/>
            <person name="Hong S."/>
            <person name="Yu X."/>
            <person name="Zou P."/>
            <person name="Chen C."/>
            <person name="Chang X."/>
            <person name="Wang W."/>
            <person name="Lv Y."/>
            <person name="Sun Y."/>
            <person name="Ma L."/>
            <person name="Shen B."/>
            <person name="Zhu C."/>
        </authorList>
    </citation>
    <scope>NUCLEOTIDE SEQUENCE [LARGE SCALE GENOMIC DNA]</scope>
</reference>
<evidence type="ECO:0000256" key="2">
    <source>
        <dbReference type="ARBA" id="ARBA00022475"/>
    </source>
</evidence>
<keyword evidence="3 8" id="KW-0812">Transmembrane</keyword>